<evidence type="ECO:0000313" key="1">
    <source>
        <dbReference type="EMBL" id="OLP59586.1"/>
    </source>
</evidence>
<dbReference type="InterPro" id="IPR009057">
    <property type="entry name" value="Homeodomain-like_sf"/>
</dbReference>
<reference evidence="1 2" key="1">
    <citation type="submission" date="2016-09" db="EMBL/GenBank/DDBJ databases">
        <title>Rhizobium sp. nov., a novel species isolated from the rice rhizosphere.</title>
        <authorList>
            <person name="Zhao J."/>
            <person name="Zhang X."/>
        </authorList>
    </citation>
    <scope>NUCLEOTIDE SEQUENCE [LARGE SCALE GENOMIC DNA]</scope>
    <source>
        <strain evidence="1 2">1.7048</strain>
    </source>
</reference>
<proteinExistence type="predicted"/>
<accession>A0A1Q9AVV2</accession>
<dbReference type="AlphaFoldDB" id="A0A1Q9AVV2"/>
<dbReference type="SUPFAM" id="SSF46689">
    <property type="entry name" value="Homeodomain-like"/>
    <property type="match status" value="1"/>
</dbReference>
<evidence type="ECO:0000313" key="2">
    <source>
        <dbReference type="Proteomes" id="UP000186364"/>
    </source>
</evidence>
<comment type="caution">
    <text evidence="1">The sequence shown here is derived from an EMBL/GenBank/DDBJ whole genome shotgun (WGS) entry which is preliminary data.</text>
</comment>
<organism evidence="1 2">
    <name type="scientific">Xaviernesmea oryzae</name>
    <dbReference type="NCBI Taxonomy" id="464029"/>
    <lineage>
        <taxon>Bacteria</taxon>
        <taxon>Pseudomonadati</taxon>
        <taxon>Pseudomonadota</taxon>
        <taxon>Alphaproteobacteria</taxon>
        <taxon>Hyphomicrobiales</taxon>
        <taxon>Rhizobiaceae</taxon>
        <taxon>Rhizobium/Agrobacterium group</taxon>
        <taxon>Xaviernesmea</taxon>
    </lineage>
</organism>
<name>A0A1Q9AVV2_9HYPH</name>
<gene>
    <name evidence="1" type="ORF">BJF93_20445</name>
</gene>
<dbReference type="Pfam" id="PF13384">
    <property type="entry name" value="HTH_23"/>
    <property type="match status" value="1"/>
</dbReference>
<protein>
    <submittedName>
        <fullName evidence="1">Transposase</fullName>
    </submittedName>
</protein>
<keyword evidence="2" id="KW-1185">Reference proteome</keyword>
<dbReference type="Proteomes" id="UP000186364">
    <property type="component" value="Unassembled WGS sequence"/>
</dbReference>
<sequence length="120" mass="13301">MSKALSIDLRIRVLAAVEGGASHREAAERFGVSAASVSRWRSLQLRQGNVRPGPLGGDRSSHKIEAHADLIMAWLGEHRDGTLFELRDTLAAQGIIASKSALHRFLVRHDQTRKKRLAMR</sequence>
<dbReference type="EMBL" id="MKIP01000051">
    <property type="protein sequence ID" value="OLP59586.1"/>
    <property type="molecule type" value="Genomic_DNA"/>
</dbReference>